<dbReference type="RefSeq" id="WP_012935181.1">
    <property type="nucleotide sequence ID" value="NC_013739.1"/>
</dbReference>
<dbReference type="Pfam" id="PF02604">
    <property type="entry name" value="PhdYeFM_antitox"/>
    <property type="match status" value="1"/>
</dbReference>
<dbReference type="NCBIfam" id="TIGR01552">
    <property type="entry name" value="phd_fam"/>
    <property type="match status" value="1"/>
</dbReference>
<organism evidence="3 4">
    <name type="scientific">Conexibacter woesei (strain DSM 14684 / CCUG 47730 / CIP 108061 / JCM 11494 / NBRC 100937 / ID131577)</name>
    <dbReference type="NCBI Taxonomy" id="469383"/>
    <lineage>
        <taxon>Bacteria</taxon>
        <taxon>Bacillati</taxon>
        <taxon>Actinomycetota</taxon>
        <taxon>Thermoleophilia</taxon>
        <taxon>Solirubrobacterales</taxon>
        <taxon>Conexibacteraceae</taxon>
        <taxon>Conexibacter</taxon>
    </lineage>
</organism>
<keyword evidence="4" id="KW-1185">Reference proteome</keyword>
<dbReference type="EMBL" id="CP001854">
    <property type="protein sequence ID" value="ADB52130.1"/>
    <property type="molecule type" value="Genomic_DNA"/>
</dbReference>
<dbReference type="KEGG" id="cwo:Cwoe_3713"/>
<evidence type="ECO:0000313" key="4">
    <source>
        <dbReference type="Proteomes" id="UP000008229"/>
    </source>
</evidence>
<dbReference type="STRING" id="469383.Cwoe_3713"/>
<reference evidence="3 4" key="1">
    <citation type="journal article" date="2010" name="Stand. Genomic Sci.">
        <title>Complete genome sequence of Conexibacter woesei type strain (ID131577).</title>
        <authorList>
            <person name="Pukall R."/>
            <person name="Lapidus A."/>
            <person name="Glavina Del Rio T."/>
            <person name="Copeland A."/>
            <person name="Tice H."/>
            <person name="Cheng J.-F."/>
            <person name="Lucas S."/>
            <person name="Chen F."/>
            <person name="Nolan M."/>
            <person name="Bruce D."/>
            <person name="Goodwin L."/>
            <person name="Pitluck S."/>
            <person name="Mavromatis K."/>
            <person name="Ivanova N."/>
            <person name="Ovchinnikova G."/>
            <person name="Pati A."/>
            <person name="Chen A."/>
            <person name="Palaniappan K."/>
            <person name="Land M."/>
            <person name="Hauser L."/>
            <person name="Chang Y.-J."/>
            <person name="Jeffries C.D."/>
            <person name="Chain P."/>
            <person name="Meincke L."/>
            <person name="Sims D."/>
            <person name="Brettin T."/>
            <person name="Detter J.C."/>
            <person name="Rohde M."/>
            <person name="Goeker M."/>
            <person name="Bristow J."/>
            <person name="Eisen J.A."/>
            <person name="Markowitz V."/>
            <person name="Kyrpides N.C."/>
            <person name="Klenk H.-P."/>
            <person name="Hugenholtz P."/>
        </authorList>
    </citation>
    <scope>NUCLEOTIDE SEQUENCE [LARGE SCALE GENOMIC DNA]</scope>
    <source>
        <strain evidence="4">DSM 14684 / CIP 108061 / JCM 11494 / NBRC 100937 / ID131577</strain>
    </source>
</reference>
<dbReference type="InterPro" id="IPR006442">
    <property type="entry name" value="Antitoxin_Phd/YefM"/>
</dbReference>
<accession>D3F1G7</accession>
<evidence type="ECO:0000256" key="1">
    <source>
        <dbReference type="ARBA" id="ARBA00009981"/>
    </source>
</evidence>
<protein>
    <recommendedName>
        <fullName evidence="2">Antitoxin</fullName>
    </recommendedName>
</protein>
<comment type="function">
    <text evidence="2">Antitoxin component of a type II toxin-antitoxin (TA) system.</text>
</comment>
<dbReference type="eggNOG" id="COG4118">
    <property type="taxonomic scope" value="Bacteria"/>
</dbReference>
<name>D3F1G7_CONWI</name>
<reference evidence="4" key="2">
    <citation type="submission" date="2010-01" db="EMBL/GenBank/DDBJ databases">
        <title>The complete genome of Conexibacter woesei DSM 14684.</title>
        <authorList>
            <consortium name="US DOE Joint Genome Institute (JGI-PGF)"/>
            <person name="Lucas S."/>
            <person name="Copeland A."/>
            <person name="Lapidus A."/>
            <person name="Glavina del Rio T."/>
            <person name="Dalin E."/>
            <person name="Tice H."/>
            <person name="Bruce D."/>
            <person name="Goodwin L."/>
            <person name="Pitluck S."/>
            <person name="Kyrpides N."/>
            <person name="Mavromatis K."/>
            <person name="Ivanova N."/>
            <person name="Mikhailova N."/>
            <person name="Chertkov O."/>
            <person name="Brettin T."/>
            <person name="Detter J.C."/>
            <person name="Han C."/>
            <person name="Larimer F."/>
            <person name="Land M."/>
            <person name="Hauser L."/>
            <person name="Markowitz V."/>
            <person name="Cheng J.-F."/>
            <person name="Hugenholtz P."/>
            <person name="Woyke T."/>
            <person name="Wu D."/>
            <person name="Pukall R."/>
            <person name="Steenblock K."/>
            <person name="Schneider S."/>
            <person name="Klenk H.-P."/>
            <person name="Eisen J.A."/>
        </authorList>
    </citation>
    <scope>NUCLEOTIDE SEQUENCE [LARGE SCALE GENOMIC DNA]</scope>
    <source>
        <strain evidence="4">DSM 14684 / CIP 108061 / JCM 11494 / NBRC 100937 / ID131577</strain>
    </source>
</reference>
<evidence type="ECO:0000313" key="3">
    <source>
        <dbReference type="EMBL" id="ADB52130.1"/>
    </source>
</evidence>
<dbReference type="SUPFAM" id="SSF143120">
    <property type="entry name" value="YefM-like"/>
    <property type="match status" value="1"/>
</dbReference>
<dbReference type="AlphaFoldDB" id="D3F1G7"/>
<dbReference type="InterPro" id="IPR036165">
    <property type="entry name" value="YefM-like_sf"/>
</dbReference>
<evidence type="ECO:0000256" key="2">
    <source>
        <dbReference type="RuleBase" id="RU362080"/>
    </source>
</evidence>
<sequence length="78" mass="8322">MSSVTIRELRNRGGSVVDRAARGEQITITRDGAPVAELHAIPAAGVTAEALLARWRALPHVDPVALRADVDEILSVEL</sequence>
<dbReference type="Proteomes" id="UP000008229">
    <property type="component" value="Chromosome"/>
</dbReference>
<proteinExistence type="inferred from homology"/>
<comment type="similarity">
    <text evidence="1 2">Belongs to the phD/YefM antitoxin family.</text>
</comment>
<dbReference type="HOGENOM" id="CLU_174702_1_1_11"/>
<dbReference type="Gene3D" id="3.40.1620.10">
    <property type="entry name" value="YefM-like domain"/>
    <property type="match status" value="1"/>
</dbReference>
<gene>
    <name evidence="3" type="ordered locus">Cwoe_3713</name>
</gene>